<evidence type="ECO:0000256" key="3">
    <source>
        <dbReference type="ARBA" id="ARBA00023224"/>
    </source>
</evidence>
<evidence type="ECO:0000256" key="1">
    <source>
        <dbReference type="ARBA" id="ARBA00022692"/>
    </source>
</evidence>
<evidence type="ECO:0000313" key="8">
    <source>
        <dbReference type="EMBL" id="RZU52621.1"/>
    </source>
</evidence>
<dbReference type="Gene3D" id="1.10.287.950">
    <property type="entry name" value="Methyl-accepting chemotaxis protein"/>
    <property type="match status" value="1"/>
</dbReference>
<evidence type="ECO:0000313" key="9">
    <source>
        <dbReference type="Proteomes" id="UP000292564"/>
    </source>
</evidence>
<proteinExistence type="inferred from homology"/>
<gene>
    <name evidence="8" type="ORF">EV385_4495</name>
</gene>
<sequence length="532" mass="53994">MRSRKITVGMRLGGAFALLGIFIAAALFAGLRGSQQQTAAQARISSLTAAADQVQRVRLFAADIAAYQALVLAGAGAGGNAASVEDTVAPDRKAILAAVDAVPTGVLTPAEQTSWKDSKAAWTALFTRIDAFTGQLRADESQAARAAAMASVTKGQVAQAQGDVVKTTDKVLASIQGRAVALTAQAAADLRTNQILRLGVTLGVLVLAVALALGATRSVTRPLGKVNDALQRAAEGDLTVRAELNRSDELGQLSRAVDQTVASLRGLVRQVAGGAEAMSTASVELSATATQIASNAEETSAQAGLVSDGAGRISGNVQTLAVSSEEMVASIREIAQNANQAVGVASQAVTVAEATMSTVTRLGASSQEVGEVIKTINMIAEQTNLLALNATIEAARAGDAGKGFAVVAGEVKDLAQETAKATEDISRRVLAIQTDTADAVAAIDQIASIINQVNDYQTVIATAVEEQTATTDDMTRNVTAAADGSSAIAGNIAGVADAAASTAAGASQSEHAASELARMSTELSTAISVFRV</sequence>
<dbReference type="EMBL" id="SHKY01000001">
    <property type="protein sequence ID" value="RZU52621.1"/>
    <property type="molecule type" value="Genomic_DNA"/>
</dbReference>
<keyword evidence="3 5" id="KW-0807">Transducer</keyword>
<protein>
    <submittedName>
        <fullName evidence="8">Methyl-accepting chemotaxis protein</fullName>
    </submittedName>
</protein>
<evidence type="ECO:0000256" key="4">
    <source>
        <dbReference type="ARBA" id="ARBA00029447"/>
    </source>
</evidence>
<dbReference type="Pfam" id="PF00672">
    <property type="entry name" value="HAMP"/>
    <property type="match status" value="1"/>
</dbReference>
<feature type="domain" description="Methyl-accepting transducer" evidence="6">
    <location>
        <begin position="288"/>
        <end position="517"/>
    </location>
</feature>
<dbReference type="Proteomes" id="UP000292564">
    <property type="component" value="Unassembled WGS sequence"/>
</dbReference>
<accession>A0A4Q7ZPH9</accession>
<dbReference type="SMART" id="SM00304">
    <property type="entry name" value="HAMP"/>
    <property type="match status" value="1"/>
</dbReference>
<keyword evidence="1" id="KW-0812">Transmembrane</keyword>
<dbReference type="GO" id="GO:0007165">
    <property type="term" value="P:signal transduction"/>
    <property type="evidence" value="ECO:0007669"/>
    <property type="project" value="UniProtKB-KW"/>
</dbReference>
<dbReference type="PROSITE" id="PS50111">
    <property type="entry name" value="CHEMOTAXIS_TRANSDUC_2"/>
    <property type="match status" value="1"/>
</dbReference>
<dbReference type="GO" id="GO:0016020">
    <property type="term" value="C:membrane"/>
    <property type="evidence" value="ECO:0007669"/>
    <property type="project" value="InterPro"/>
</dbReference>
<keyword evidence="9" id="KW-1185">Reference proteome</keyword>
<dbReference type="InterPro" id="IPR004090">
    <property type="entry name" value="Chemotax_Me-accpt_rcpt"/>
</dbReference>
<reference evidence="8 9" key="1">
    <citation type="submission" date="2019-02" db="EMBL/GenBank/DDBJ databases">
        <title>Sequencing the genomes of 1000 actinobacteria strains.</title>
        <authorList>
            <person name="Klenk H.-P."/>
        </authorList>
    </citation>
    <scope>NUCLEOTIDE SEQUENCE [LARGE SCALE GENOMIC DNA]</scope>
    <source>
        <strain evidence="8 9">DSM 45162</strain>
    </source>
</reference>
<dbReference type="SMART" id="SM00283">
    <property type="entry name" value="MA"/>
    <property type="match status" value="1"/>
</dbReference>
<dbReference type="GO" id="GO:0006935">
    <property type="term" value="P:chemotaxis"/>
    <property type="evidence" value="ECO:0007669"/>
    <property type="project" value="InterPro"/>
</dbReference>
<name>A0A4Q7ZPH9_9ACTN</name>
<comment type="similarity">
    <text evidence="4">Belongs to the methyl-accepting chemotaxis (MCP) protein family.</text>
</comment>
<dbReference type="SUPFAM" id="SSF58104">
    <property type="entry name" value="Methyl-accepting chemotaxis protein (MCP) signaling domain"/>
    <property type="match status" value="1"/>
</dbReference>
<dbReference type="GO" id="GO:0004888">
    <property type="term" value="F:transmembrane signaling receptor activity"/>
    <property type="evidence" value="ECO:0007669"/>
    <property type="project" value="InterPro"/>
</dbReference>
<evidence type="ECO:0000259" key="7">
    <source>
        <dbReference type="PROSITE" id="PS50885"/>
    </source>
</evidence>
<dbReference type="PRINTS" id="PR00260">
    <property type="entry name" value="CHEMTRNSDUCR"/>
</dbReference>
<dbReference type="OrthoDB" id="5171849at2"/>
<dbReference type="Pfam" id="PF00015">
    <property type="entry name" value="MCPsignal"/>
    <property type="match status" value="1"/>
</dbReference>
<dbReference type="AlphaFoldDB" id="A0A4Q7ZPH9"/>
<evidence type="ECO:0000259" key="6">
    <source>
        <dbReference type="PROSITE" id="PS50111"/>
    </source>
</evidence>
<feature type="domain" description="HAMP" evidence="7">
    <location>
        <begin position="217"/>
        <end position="269"/>
    </location>
</feature>
<organism evidence="8 9">
    <name type="scientific">Krasilnikovia cinnamomea</name>
    <dbReference type="NCBI Taxonomy" id="349313"/>
    <lineage>
        <taxon>Bacteria</taxon>
        <taxon>Bacillati</taxon>
        <taxon>Actinomycetota</taxon>
        <taxon>Actinomycetes</taxon>
        <taxon>Micromonosporales</taxon>
        <taxon>Micromonosporaceae</taxon>
        <taxon>Krasilnikovia</taxon>
    </lineage>
</organism>
<dbReference type="PANTHER" id="PTHR32089">
    <property type="entry name" value="METHYL-ACCEPTING CHEMOTAXIS PROTEIN MCPB"/>
    <property type="match status" value="1"/>
</dbReference>
<comment type="caution">
    <text evidence="8">The sequence shown here is derived from an EMBL/GenBank/DDBJ whole genome shotgun (WGS) entry which is preliminary data.</text>
</comment>
<dbReference type="PANTHER" id="PTHR32089:SF112">
    <property type="entry name" value="LYSOZYME-LIKE PROTEIN-RELATED"/>
    <property type="match status" value="1"/>
</dbReference>
<evidence type="ECO:0000256" key="5">
    <source>
        <dbReference type="PROSITE-ProRule" id="PRU00284"/>
    </source>
</evidence>
<keyword evidence="2" id="KW-1133">Transmembrane helix</keyword>
<dbReference type="InterPro" id="IPR003660">
    <property type="entry name" value="HAMP_dom"/>
</dbReference>
<dbReference type="CDD" id="cd06225">
    <property type="entry name" value="HAMP"/>
    <property type="match status" value="1"/>
</dbReference>
<dbReference type="InterPro" id="IPR004089">
    <property type="entry name" value="MCPsignal_dom"/>
</dbReference>
<keyword evidence="2" id="KW-0472">Membrane</keyword>
<evidence type="ECO:0000256" key="2">
    <source>
        <dbReference type="ARBA" id="ARBA00022989"/>
    </source>
</evidence>
<dbReference type="PROSITE" id="PS50885">
    <property type="entry name" value="HAMP"/>
    <property type="match status" value="1"/>
</dbReference>
<dbReference type="RefSeq" id="WP_130511214.1">
    <property type="nucleotide sequence ID" value="NZ_SHKY01000001.1"/>
</dbReference>